<keyword evidence="2" id="KW-1185">Reference proteome</keyword>
<dbReference type="AlphaFoldDB" id="A0A6M4JB80"/>
<dbReference type="Proteomes" id="UP000500686">
    <property type="component" value="Chromosome"/>
</dbReference>
<accession>A0A6M4JB80</accession>
<dbReference type="RefSeq" id="WP_171110993.1">
    <property type="nucleotide sequence ID" value="NZ_CP053096.1"/>
</dbReference>
<dbReference type="EMBL" id="CP053096">
    <property type="protein sequence ID" value="QJR43347.1"/>
    <property type="molecule type" value="Genomic_DNA"/>
</dbReference>
<evidence type="ECO:0000313" key="2">
    <source>
        <dbReference type="Proteomes" id="UP000500686"/>
    </source>
</evidence>
<gene>
    <name evidence="1" type="ORF">HLA87_00855</name>
</gene>
<sequence>MLSAFIAQLANSESSLLNLTSYLFVSASVSVFEFVLTEVPVWESVLVFDSVFTEAFFELSFSITGISLFFYFVFGKLQIQLLEQSTKNLLVVIV</sequence>
<organism evidence="1 2">
    <name type="scientific">Mycoplasma miroungigenitalium</name>
    <dbReference type="NCBI Taxonomy" id="754515"/>
    <lineage>
        <taxon>Bacteria</taxon>
        <taxon>Bacillati</taxon>
        <taxon>Mycoplasmatota</taxon>
        <taxon>Mollicutes</taxon>
        <taxon>Mycoplasmataceae</taxon>
        <taxon>Mycoplasma</taxon>
    </lineage>
</organism>
<proteinExistence type="predicted"/>
<reference evidence="1 2" key="1">
    <citation type="submission" date="2020-05" db="EMBL/GenBank/DDBJ databases">
        <title>Novel Mycoplasma species detected in Mirounga angustirostris (northern elephant seal) from the USA.</title>
        <authorList>
            <person name="Volokhov D.V."/>
        </authorList>
    </citation>
    <scope>NUCLEOTIDE SEQUENCE [LARGE SCALE GENOMIC DNA]</scope>
    <source>
        <strain evidence="1 2">Mirounga ES2806-GEN</strain>
    </source>
</reference>
<dbReference type="KEGG" id="mmir:HLA87_00855"/>
<evidence type="ECO:0000313" key="1">
    <source>
        <dbReference type="EMBL" id="QJR43347.1"/>
    </source>
</evidence>
<name>A0A6M4JB80_9MOLU</name>
<protein>
    <submittedName>
        <fullName evidence="1">Uncharacterized protein</fullName>
    </submittedName>
</protein>